<keyword evidence="5 7" id="KW-1133">Transmembrane helix</keyword>
<evidence type="ECO:0000259" key="8">
    <source>
        <dbReference type="PROSITE" id="PS50928"/>
    </source>
</evidence>
<dbReference type="InterPro" id="IPR035906">
    <property type="entry name" value="MetI-like_sf"/>
</dbReference>
<dbReference type="OrthoDB" id="7274389at2"/>
<sequence length="270" mass="28997">MTTTSVPSTASQRRRVTLVAGQVALLFGLLAVAELLVRTGLVSSLYLPAPTSVVTEIGELLAGGSDFYTNLSVTLREFITGYLLAVVGGIATGLFLVLVPHAENFFRPFLAAFMAVPKVTIIPLLTLWFGLGLSHKVIIVFLFCFFPIVYNTIAGVKQTSPDHVKVARALRARRRQIIVKVILPSAIPTILAALRVEAASALVGAIFGEMVASRAGLGNGLNEATALYDTPKAFALIILITIVSIVSVSTIDLLEKKVFLKWRPSPARLR</sequence>
<dbReference type="InterPro" id="IPR000515">
    <property type="entry name" value="MetI-like"/>
</dbReference>
<evidence type="ECO:0000256" key="6">
    <source>
        <dbReference type="ARBA" id="ARBA00023136"/>
    </source>
</evidence>
<feature type="transmembrane region" description="Helical" evidence="7">
    <location>
        <begin position="79"/>
        <end position="98"/>
    </location>
</feature>
<dbReference type="CDD" id="cd06261">
    <property type="entry name" value="TM_PBP2"/>
    <property type="match status" value="1"/>
</dbReference>
<dbReference type="RefSeq" id="WP_115850331.1">
    <property type="nucleotide sequence ID" value="NZ_QTUC01000001.1"/>
</dbReference>
<keyword evidence="4 7" id="KW-0812">Transmembrane</keyword>
<evidence type="ECO:0000256" key="5">
    <source>
        <dbReference type="ARBA" id="ARBA00022989"/>
    </source>
</evidence>
<evidence type="ECO:0000313" key="10">
    <source>
        <dbReference type="Proteomes" id="UP000256485"/>
    </source>
</evidence>
<feature type="transmembrane region" description="Helical" evidence="7">
    <location>
        <begin position="233"/>
        <end position="254"/>
    </location>
</feature>
<gene>
    <name evidence="9" type="ORF">DFJ64_2176</name>
</gene>
<dbReference type="GO" id="GO:0005886">
    <property type="term" value="C:plasma membrane"/>
    <property type="evidence" value="ECO:0007669"/>
    <property type="project" value="UniProtKB-SubCell"/>
</dbReference>
<evidence type="ECO:0000256" key="3">
    <source>
        <dbReference type="ARBA" id="ARBA00022475"/>
    </source>
</evidence>
<accession>A0A3D9V5D8</accession>
<keyword evidence="2 7" id="KW-0813">Transport</keyword>
<evidence type="ECO:0000313" key="9">
    <source>
        <dbReference type="EMBL" id="REF36747.1"/>
    </source>
</evidence>
<dbReference type="PANTHER" id="PTHR30151">
    <property type="entry name" value="ALKANE SULFONATE ABC TRANSPORTER-RELATED, MEMBRANE SUBUNIT"/>
    <property type="match status" value="1"/>
</dbReference>
<reference evidence="9 10" key="1">
    <citation type="submission" date="2018-08" db="EMBL/GenBank/DDBJ databases">
        <title>Sequencing the genomes of 1000 actinobacteria strains.</title>
        <authorList>
            <person name="Klenk H.-P."/>
        </authorList>
    </citation>
    <scope>NUCLEOTIDE SEQUENCE [LARGE SCALE GENOMIC DNA]</scope>
    <source>
        <strain evidence="9 10">DSM 22891</strain>
    </source>
</reference>
<comment type="similarity">
    <text evidence="7">Belongs to the binding-protein-dependent transport system permease family.</text>
</comment>
<protein>
    <submittedName>
        <fullName evidence="9">NitT/TauT family transport system permease protein</fullName>
    </submittedName>
</protein>
<comment type="subcellular location">
    <subcellularLocation>
        <location evidence="1 7">Cell membrane</location>
        <topology evidence="1 7">Multi-pass membrane protein</topology>
    </subcellularLocation>
</comment>
<dbReference type="PROSITE" id="PS50928">
    <property type="entry name" value="ABC_TM1"/>
    <property type="match status" value="1"/>
</dbReference>
<evidence type="ECO:0000256" key="2">
    <source>
        <dbReference type="ARBA" id="ARBA00022448"/>
    </source>
</evidence>
<evidence type="ECO:0000256" key="7">
    <source>
        <dbReference type="RuleBase" id="RU363032"/>
    </source>
</evidence>
<evidence type="ECO:0000256" key="1">
    <source>
        <dbReference type="ARBA" id="ARBA00004651"/>
    </source>
</evidence>
<feature type="transmembrane region" description="Helical" evidence="7">
    <location>
        <begin position="137"/>
        <end position="156"/>
    </location>
</feature>
<dbReference type="EMBL" id="QTUC01000001">
    <property type="protein sequence ID" value="REF36747.1"/>
    <property type="molecule type" value="Genomic_DNA"/>
</dbReference>
<comment type="caution">
    <text evidence="9">The sequence shown here is derived from an EMBL/GenBank/DDBJ whole genome shotgun (WGS) entry which is preliminary data.</text>
</comment>
<keyword evidence="6 7" id="KW-0472">Membrane</keyword>
<feature type="transmembrane region" description="Helical" evidence="7">
    <location>
        <begin position="16"/>
        <end position="37"/>
    </location>
</feature>
<organism evidence="9 10">
    <name type="scientific">Thermasporomyces composti</name>
    <dbReference type="NCBI Taxonomy" id="696763"/>
    <lineage>
        <taxon>Bacteria</taxon>
        <taxon>Bacillati</taxon>
        <taxon>Actinomycetota</taxon>
        <taxon>Actinomycetes</taxon>
        <taxon>Propionibacteriales</taxon>
        <taxon>Nocardioidaceae</taxon>
        <taxon>Thermasporomyces</taxon>
    </lineage>
</organism>
<proteinExistence type="inferred from homology"/>
<feature type="transmembrane region" description="Helical" evidence="7">
    <location>
        <begin position="177"/>
        <end position="194"/>
    </location>
</feature>
<dbReference type="AlphaFoldDB" id="A0A3D9V5D8"/>
<dbReference type="PANTHER" id="PTHR30151:SF20">
    <property type="entry name" value="ABC TRANSPORTER PERMEASE PROTEIN HI_0355-RELATED"/>
    <property type="match status" value="1"/>
</dbReference>
<dbReference type="GO" id="GO:0055085">
    <property type="term" value="P:transmembrane transport"/>
    <property type="evidence" value="ECO:0007669"/>
    <property type="project" value="InterPro"/>
</dbReference>
<dbReference type="SUPFAM" id="SSF161098">
    <property type="entry name" value="MetI-like"/>
    <property type="match status" value="1"/>
</dbReference>
<name>A0A3D9V5D8_THECX</name>
<dbReference type="Proteomes" id="UP000256485">
    <property type="component" value="Unassembled WGS sequence"/>
</dbReference>
<dbReference type="Gene3D" id="1.10.3720.10">
    <property type="entry name" value="MetI-like"/>
    <property type="match status" value="1"/>
</dbReference>
<keyword evidence="10" id="KW-1185">Reference proteome</keyword>
<dbReference type="Pfam" id="PF00528">
    <property type="entry name" value="BPD_transp_1"/>
    <property type="match status" value="1"/>
</dbReference>
<feature type="transmembrane region" description="Helical" evidence="7">
    <location>
        <begin position="110"/>
        <end position="131"/>
    </location>
</feature>
<evidence type="ECO:0000256" key="4">
    <source>
        <dbReference type="ARBA" id="ARBA00022692"/>
    </source>
</evidence>
<feature type="domain" description="ABC transmembrane type-1" evidence="8">
    <location>
        <begin position="71"/>
        <end position="255"/>
    </location>
</feature>
<keyword evidence="3" id="KW-1003">Cell membrane</keyword>